<dbReference type="EMBL" id="CZCU02000149">
    <property type="protein sequence ID" value="VXD22005.1"/>
    <property type="molecule type" value="Genomic_DNA"/>
</dbReference>
<evidence type="ECO:0000256" key="6">
    <source>
        <dbReference type="ARBA" id="ARBA00022777"/>
    </source>
</evidence>
<dbReference type="InterPro" id="IPR000550">
    <property type="entry name" value="Hppk"/>
</dbReference>
<accession>A0A7Z9BYP1</accession>
<keyword evidence="11" id="KW-1185">Reference proteome</keyword>
<evidence type="ECO:0000313" key="10">
    <source>
        <dbReference type="EMBL" id="VXD22005.1"/>
    </source>
</evidence>
<keyword evidence="4 10" id="KW-0808">Transferase</keyword>
<dbReference type="NCBIfam" id="TIGR01498">
    <property type="entry name" value="folK"/>
    <property type="match status" value="1"/>
</dbReference>
<dbReference type="UniPathway" id="UPA00077">
    <property type="reaction ID" value="UER00155"/>
</dbReference>
<reference evidence="10" key="1">
    <citation type="submission" date="2019-10" db="EMBL/GenBank/DDBJ databases">
        <authorList>
            <consortium name="Genoscope - CEA"/>
            <person name="William W."/>
        </authorList>
    </citation>
    <scope>NUCLEOTIDE SEQUENCE [LARGE SCALE GENOMIC DNA]</scope>
    <source>
        <strain evidence="10">BBR_PRJEB10992</strain>
    </source>
</reference>
<gene>
    <name evidence="10" type="ORF">PL8927_720335</name>
</gene>
<dbReference type="GO" id="GO:0046656">
    <property type="term" value="P:folic acid biosynthetic process"/>
    <property type="evidence" value="ECO:0007669"/>
    <property type="project" value="UniProtKB-KW"/>
</dbReference>
<name>A0A7Z9BYP1_9CYAN</name>
<dbReference type="PROSITE" id="PS00794">
    <property type="entry name" value="HPPK"/>
    <property type="match status" value="1"/>
</dbReference>
<organism evidence="10 11">
    <name type="scientific">Planktothrix serta PCC 8927</name>
    <dbReference type="NCBI Taxonomy" id="671068"/>
    <lineage>
        <taxon>Bacteria</taxon>
        <taxon>Bacillati</taxon>
        <taxon>Cyanobacteriota</taxon>
        <taxon>Cyanophyceae</taxon>
        <taxon>Oscillatoriophycideae</taxon>
        <taxon>Oscillatoriales</taxon>
        <taxon>Microcoleaceae</taxon>
        <taxon>Planktothrix</taxon>
    </lineage>
</organism>
<dbReference type="GO" id="GO:0046654">
    <property type="term" value="P:tetrahydrofolate biosynthetic process"/>
    <property type="evidence" value="ECO:0007669"/>
    <property type="project" value="UniProtKB-UniPathway"/>
</dbReference>
<evidence type="ECO:0000256" key="3">
    <source>
        <dbReference type="ARBA" id="ARBA00013253"/>
    </source>
</evidence>
<dbReference type="PANTHER" id="PTHR43071:SF1">
    <property type="entry name" value="2-AMINO-4-HYDROXY-6-HYDROXYMETHYLDIHYDROPTERIDINE PYROPHOSPHOKINASE"/>
    <property type="match status" value="1"/>
</dbReference>
<evidence type="ECO:0000313" key="11">
    <source>
        <dbReference type="Proteomes" id="UP000184550"/>
    </source>
</evidence>
<proteinExistence type="predicted"/>
<feature type="domain" description="7,8-dihydro-6-hydroxymethylpterin-pyrophosphokinase" evidence="9">
    <location>
        <begin position="89"/>
        <end position="100"/>
    </location>
</feature>
<protein>
    <recommendedName>
        <fullName evidence="3">2-amino-4-hydroxy-6-hydroxymethyldihydropteridine diphosphokinase</fullName>
        <ecNumber evidence="3">2.7.6.3</ecNumber>
    </recommendedName>
</protein>
<dbReference type="RefSeq" id="WP_083624441.1">
    <property type="nucleotide sequence ID" value="NZ_LR734877.1"/>
</dbReference>
<dbReference type="EC" id="2.7.6.3" evidence="3"/>
<dbReference type="GO" id="GO:0005524">
    <property type="term" value="F:ATP binding"/>
    <property type="evidence" value="ECO:0007669"/>
    <property type="project" value="UniProtKB-KW"/>
</dbReference>
<dbReference type="GO" id="GO:0016301">
    <property type="term" value="F:kinase activity"/>
    <property type="evidence" value="ECO:0007669"/>
    <property type="project" value="UniProtKB-KW"/>
</dbReference>
<keyword evidence="5" id="KW-0547">Nucleotide-binding</keyword>
<evidence type="ECO:0000256" key="5">
    <source>
        <dbReference type="ARBA" id="ARBA00022741"/>
    </source>
</evidence>
<dbReference type="Gene3D" id="3.30.70.560">
    <property type="entry name" value="7,8-Dihydro-6-hydroxymethylpterin-pyrophosphokinase HPPK"/>
    <property type="match status" value="1"/>
</dbReference>
<comment type="pathway">
    <text evidence="2">Cofactor biosynthesis; tetrahydrofolate biosynthesis; 2-amino-4-hydroxy-6-hydroxymethyl-7,8-dihydropteridine diphosphate from 7,8-dihydroneopterin triphosphate: step 4/4.</text>
</comment>
<dbReference type="InterPro" id="IPR035907">
    <property type="entry name" value="Hppk_sf"/>
</dbReference>
<dbReference type="PANTHER" id="PTHR43071">
    <property type="entry name" value="2-AMINO-4-HYDROXY-6-HYDROXYMETHYLDIHYDROPTERIDINE PYROPHOSPHOKINASE"/>
    <property type="match status" value="1"/>
</dbReference>
<dbReference type="CDD" id="cd00483">
    <property type="entry name" value="HPPK"/>
    <property type="match status" value="1"/>
</dbReference>
<keyword evidence="7" id="KW-0067">ATP-binding</keyword>
<evidence type="ECO:0000259" key="9">
    <source>
        <dbReference type="PROSITE" id="PS00794"/>
    </source>
</evidence>
<dbReference type="GO" id="GO:0003848">
    <property type="term" value="F:2-amino-4-hydroxy-6-hydroxymethyldihydropteridine diphosphokinase activity"/>
    <property type="evidence" value="ECO:0007669"/>
    <property type="project" value="UniProtKB-EC"/>
</dbReference>
<comment type="caution">
    <text evidence="10">The sequence shown here is derived from an EMBL/GenBank/DDBJ whole genome shotgun (WGS) entry which is preliminary data.</text>
</comment>
<dbReference type="Pfam" id="PF01288">
    <property type="entry name" value="HPPK"/>
    <property type="match status" value="1"/>
</dbReference>
<comment type="catalytic activity">
    <reaction evidence="1">
        <text>6-hydroxymethyl-7,8-dihydropterin + ATP = (7,8-dihydropterin-6-yl)methyl diphosphate + AMP + H(+)</text>
        <dbReference type="Rhea" id="RHEA:11412"/>
        <dbReference type="ChEBI" id="CHEBI:15378"/>
        <dbReference type="ChEBI" id="CHEBI:30616"/>
        <dbReference type="ChEBI" id="CHEBI:44841"/>
        <dbReference type="ChEBI" id="CHEBI:72950"/>
        <dbReference type="ChEBI" id="CHEBI:456215"/>
        <dbReference type="EC" id="2.7.6.3"/>
    </reaction>
</comment>
<evidence type="ECO:0000256" key="7">
    <source>
        <dbReference type="ARBA" id="ARBA00022840"/>
    </source>
</evidence>
<evidence type="ECO:0000256" key="4">
    <source>
        <dbReference type="ARBA" id="ARBA00022679"/>
    </source>
</evidence>
<keyword evidence="8" id="KW-0289">Folate biosynthesis</keyword>
<dbReference type="AlphaFoldDB" id="A0A7Z9BYP1"/>
<keyword evidence="6" id="KW-0418">Kinase</keyword>
<evidence type="ECO:0000256" key="1">
    <source>
        <dbReference type="ARBA" id="ARBA00000198"/>
    </source>
</evidence>
<evidence type="ECO:0000256" key="8">
    <source>
        <dbReference type="ARBA" id="ARBA00022909"/>
    </source>
</evidence>
<evidence type="ECO:0000256" key="2">
    <source>
        <dbReference type="ARBA" id="ARBA00005051"/>
    </source>
</evidence>
<dbReference type="SUPFAM" id="SSF55083">
    <property type="entry name" value="6-hydroxymethyl-7,8-dihydropterin pyrophosphokinase, HPPK"/>
    <property type="match status" value="1"/>
</dbReference>
<sequence>MKFTPVAIGLGSNLGDSKTLVETALDLLNHTPYIQVKTCSSWYQTAPIGPPQPDYINGCAILDVQLKPDTLLETLLAVETQLGRVRRERWGPRTLDLDLLLFDDLIWETSTLEIPHPRMRERAFVLVPLAEIAPNWVDPVTGKTINQLLKTIDYSGIQKL</sequence>
<dbReference type="OrthoDB" id="9808041at2"/>
<dbReference type="Proteomes" id="UP000184550">
    <property type="component" value="Unassembled WGS sequence"/>
</dbReference>